<dbReference type="AlphaFoldDB" id="A0A134CKB1"/>
<gene>
    <name evidence="1" type="ORF">HMPREF3182_00314</name>
</gene>
<proteinExistence type="predicted"/>
<organism evidence="1 2">
    <name type="scientific">Megasphaera hutchinsoni</name>
    <dbReference type="NCBI Taxonomy" id="1588748"/>
    <lineage>
        <taxon>Bacteria</taxon>
        <taxon>Bacillati</taxon>
        <taxon>Bacillota</taxon>
        <taxon>Negativicutes</taxon>
        <taxon>Veillonellales</taxon>
        <taxon>Veillonellaceae</taxon>
        <taxon>Megasphaera</taxon>
    </lineage>
</organism>
<protein>
    <submittedName>
        <fullName evidence="1">Uncharacterized protein</fullName>
    </submittedName>
</protein>
<keyword evidence="2" id="KW-1185">Reference proteome</keyword>
<dbReference type="Proteomes" id="UP000070160">
    <property type="component" value="Unassembled WGS sequence"/>
</dbReference>
<name>A0A134CKB1_9FIRM</name>
<dbReference type="EMBL" id="LSDT01000008">
    <property type="protein sequence ID" value="KXB92652.1"/>
    <property type="molecule type" value="Genomic_DNA"/>
</dbReference>
<evidence type="ECO:0000313" key="1">
    <source>
        <dbReference type="EMBL" id="KXB92652.1"/>
    </source>
</evidence>
<sequence>MRRGWRLVLAVVMVCGGLGASIDVVAYEARRRGYDVEALPNSEEYRWGKNGEYTSLLEAWFSIIKFTENGSWKGSELLRVDDNNFNVEMINNILKKREE</sequence>
<reference evidence="2" key="1">
    <citation type="submission" date="2016-01" db="EMBL/GenBank/DDBJ databases">
        <authorList>
            <person name="Mitreva M."/>
            <person name="Pepin K.H."/>
            <person name="Mihindukulasuriya K.A."/>
            <person name="Fulton R."/>
            <person name="Fronick C."/>
            <person name="O'Laughlin M."/>
            <person name="Miner T."/>
            <person name="Herter B."/>
            <person name="Rosa B.A."/>
            <person name="Cordes M."/>
            <person name="Tomlinson C."/>
            <person name="Wollam A."/>
            <person name="Palsikar V.B."/>
            <person name="Mardis E.R."/>
            <person name="Wilson R.K."/>
        </authorList>
    </citation>
    <scope>NUCLEOTIDE SEQUENCE [LARGE SCALE GENOMIC DNA]</scope>
    <source>
        <strain evidence="2">KA00182</strain>
    </source>
</reference>
<evidence type="ECO:0000313" key="2">
    <source>
        <dbReference type="Proteomes" id="UP000070160"/>
    </source>
</evidence>
<accession>A0A134CKB1</accession>
<comment type="caution">
    <text evidence="1">The sequence shown here is derived from an EMBL/GenBank/DDBJ whole genome shotgun (WGS) entry which is preliminary data.</text>
</comment>
<dbReference type="STRING" id="1588748.HMPREF3182_00314"/>